<dbReference type="SMART" id="SM01328">
    <property type="entry name" value="zf-3CxxC"/>
    <property type="match status" value="1"/>
</dbReference>
<dbReference type="Pfam" id="PF13695">
    <property type="entry name" value="Zn_ribbon_3CxxC"/>
    <property type="match status" value="1"/>
</dbReference>
<dbReference type="GO" id="GO:0008270">
    <property type="term" value="F:zinc ion binding"/>
    <property type="evidence" value="ECO:0007669"/>
    <property type="project" value="UniProtKB-KW"/>
</dbReference>
<evidence type="ECO:0000256" key="4">
    <source>
        <dbReference type="ARBA" id="ARBA00023017"/>
    </source>
</evidence>
<keyword evidence="2" id="KW-0863">Zinc-finger</keyword>
<feature type="compositionally biased region" description="Polar residues" evidence="9">
    <location>
        <begin position="539"/>
        <end position="554"/>
    </location>
</feature>
<keyword evidence="3" id="KW-0862">Zinc</keyword>
<evidence type="ECO:0000256" key="2">
    <source>
        <dbReference type="ARBA" id="ARBA00022771"/>
    </source>
</evidence>
<dbReference type="InterPro" id="IPR019347">
    <property type="entry name" value="Axonemal_dynein_light_chain"/>
</dbReference>
<organism evidence="11 12">
    <name type="scientific">Strigamia maritima</name>
    <name type="common">European centipede</name>
    <name type="synonym">Geophilus maritimus</name>
    <dbReference type="NCBI Taxonomy" id="126957"/>
    <lineage>
        <taxon>Eukaryota</taxon>
        <taxon>Metazoa</taxon>
        <taxon>Ecdysozoa</taxon>
        <taxon>Arthropoda</taxon>
        <taxon>Myriapoda</taxon>
        <taxon>Chilopoda</taxon>
        <taxon>Pleurostigmophora</taxon>
        <taxon>Geophilomorpha</taxon>
        <taxon>Linotaeniidae</taxon>
        <taxon>Strigamia</taxon>
    </lineage>
</organism>
<dbReference type="GO" id="GO:0045504">
    <property type="term" value="F:dynein heavy chain binding"/>
    <property type="evidence" value="ECO:0007669"/>
    <property type="project" value="TreeGrafter"/>
</dbReference>
<evidence type="ECO:0000256" key="9">
    <source>
        <dbReference type="SAM" id="MobiDB-lite"/>
    </source>
</evidence>
<dbReference type="PANTHER" id="PTHR13183">
    <property type="entry name" value="AXONEMAL INNER ARM DYNEIN LIGHT CHAIN 28"/>
    <property type="match status" value="1"/>
</dbReference>
<evidence type="ECO:0000313" key="12">
    <source>
        <dbReference type="Proteomes" id="UP000014500"/>
    </source>
</evidence>
<sequence>MIPPVNSLVKYDNPVLVTRHSEKKSTKASKPGSGSPEPIPDIPQAGKGKVGADAKAAKETEEILNSIIPPREWVEEGQLWIQQVSTAPATRIDVINLQEQLDIRLQQRQARETGICPVRRELYTQCFDELIRQVTINCAERGLLLLRVRDEIRMTLAAYQTLYESSIAFGMRKALQSEQGKADMERKVRDYLNEMKIQELEVDRRELERQVNELMARADQTDKRYQEQRQVDEKRHADEIQFLKKTNIQLKSQLDGIISQKNFFLHLCTLYTEYFIIKRYLEMVQWIIAEVMADHEVDPEDVVTRFRRHSVFGWGTFKCTECRISWSSQITWVTLDIKEQRIRRRFKQKCKKCGQPQRPWWQVEEFAYMMEFALVRYQKLVSGTWKPTNRALDKNIAAPHKSELCERCGFGTRKCWLVSSDEEKKDDINKNQLNGIENDNDELKDVEIEVIEVGKNSKPKTKRFSEGEVGKTGKPKPKRLSGGEIKAVEIKENVVEDVEVEENVVGNVEVEENVVEDVEVEENAVKDNAAKDIEVGENESGTEANSKIVTVKPT</sequence>
<accession>T1IPG4</accession>
<feature type="region of interest" description="Disordered" evidence="9">
    <location>
        <begin position="525"/>
        <end position="554"/>
    </location>
</feature>
<keyword evidence="4" id="KW-0243">Dynein</keyword>
<keyword evidence="5 8" id="KW-0175">Coiled coil</keyword>
<dbReference type="GO" id="GO:0005930">
    <property type="term" value="C:axoneme"/>
    <property type="evidence" value="ECO:0007669"/>
    <property type="project" value="TreeGrafter"/>
</dbReference>
<keyword evidence="1" id="KW-0479">Metal-binding</keyword>
<dbReference type="AlphaFoldDB" id="T1IPG4"/>
<keyword evidence="6" id="KW-0505">Motor protein</keyword>
<proteinExistence type="inferred from homology"/>
<dbReference type="STRING" id="126957.T1IPG4"/>
<dbReference type="PANTHER" id="PTHR13183:SF0">
    <property type="entry name" value="AXONEMAL DYNEIN LIGHT INTERMEDIATE POLYPEPTIDE 1"/>
    <property type="match status" value="1"/>
</dbReference>
<evidence type="ECO:0000256" key="8">
    <source>
        <dbReference type="SAM" id="Coils"/>
    </source>
</evidence>
<evidence type="ECO:0000256" key="1">
    <source>
        <dbReference type="ARBA" id="ARBA00022723"/>
    </source>
</evidence>
<comment type="similarity">
    <text evidence="7">Belongs to the inner dynein arm light chain family.</text>
</comment>
<dbReference type="Proteomes" id="UP000014500">
    <property type="component" value="Unassembled WGS sequence"/>
</dbReference>
<dbReference type="EnsemblMetazoa" id="SMAR002916-RA">
    <property type="protein sequence ID" value="SMAR002916-PA"/>
    <property type="gene ID" value="SMAR002916"/>
</dbReference>
<reference evidence="11" key="2">
    <citation type="submission" date="2015-02" db="UniProtKB">
        <authorList>
            <consortium name="EnsemblMetazoa"/>
        </authorList>
    </citation>
    <scope>IDENTIFICATION</scope>
</reference>
<evidence type="ECO:0000256" key="5">
    <source>
        <dbReference type="ARBA" id="ARBA00023054"/>
    </source>
</evidence>
<dbReference type="HOGENOM" id="CLU_492024_0_0_1"/>
<feature type="region of interest" description="Disordered" evidence="9">
    <location>
        <begin position="459"/>
        <end position="480"/>
    </location>
</feature>
<feature type="domain" description="3CxxC-type" evidence="10">
    <location>
        <begin position="310"/>
        <end position="411"/>
    </location>
</feature>
<evidence type="ECO:0000256" key="6">
    <source>
        <dbReference type="ARBA" id="ARBA00023175"/>
    </source>
</evidence>
<evidence type="ECO:0000256" key="7">
    <source>
        <dbReference type="ARBA" id="ARBA00038114"/>
    </source>
</evidence>
<dbReference type="EMBL" id="JH431261">
    <property type="status" value="NOT_ANNOTATED_CDS"/>
    <property type="molecule type" value="Genomic_DNA"/>
</dbReference>
<evidence type="ECO:0000259" key="10">
    <source>
        <dbReference type="SMART" id="SM01328"/>
    </source>
</evidence>
<protein>
    <recommendedName>
        <fullName evidence="10">3CxxC-type domain-containing protein</fullName>
    </recommendedName>
</protein>
<feature type="coiled-coil region" evidence="8">
    <location>
        <begin position="181"/>
        <end position="231"/>
    </location>
</feature>
<name>T1IPG4_STRMM</name>
<feature type="region of interest" description="Disordered" evidence="9">
    <location>
        <begin position="13"/>
        <end position="54"/>
    </location>
</feature>
<evidence type="ECO:0000256" key="3">
    <source>
        <dbReference type="ARBA" id="ARBA00022833"/>
    </source>
</evidence>
<dbReference type="GO" id="GO:0097546">
    <property type="term" value="C:ciliary base"/>
    <property type="evidence" value="ECO:0007669"/>
    <property type="project" value="TreeGrafter"/>
</dbReference>
<dbReference type="Pfam" id="PF10211">
    <property type="entry name" value="Ax_dynein_light"/>
    <property type="match status" value="1"/>
</dbReference>
<reference evidence="12" key="1">
    <citation type="submission" date="2011-05" db="EMBL/GenBank/DDBJ databases">
        <authorList>
            <person name="Richards S.R."/>
            <person name="Qu J."/>
            <person name="Jiang H."/>
            <person name="Jhangiani S.N."/>
            <person name="Agravi P."/>
            <person name="Goodspeed R."/>
            <person name="Gross S."/>
            <person name="Mandapat C."/>
            <person name="Jackson L."/>
            <person name="Mathew T."/>
            <person name="Pu L."/>
            <person name="Thornton R."/>
            <person name="Saada N."/>
            <person name="Wilczek-Boney K.B."/>
            <person name="Lee S."/>
            <person name="Kovar C."/>
            <person name="Wu Y."/>
            <person name="Scherer S.E."/>
            <person name="Worley K.C."/>
            <person name="Muzny D.M."/>
            <person name="Gibbs R."/>
        </authorList>
    </citation>
    <scope>NUCLEOTIDE SEQUENCE</scope>
    <source>
        <strain evidence="12">Brora</strain>
    </source>
</reference>
<evidence type="ECO:0000313" key="11">
    <source>
        <dbReference type="EnsemblMetazoa" id="SMAR002916-PA"/>
    </source>
</evidence>
<dbReference type="InterPro" id="IPR027377">
    <property type="entry name" value="ZAR1/RTP1-5-like_Znf-3CxxC"/>
</dbReference>
<keyword evidence="12" id="KW-1185">Reference proteome</keyword>
<feature type="compositionally biased region" description="Basic and acidic residues" evidence="9">
    <location>
        <begin position="525"/>
        <end position="534"/>
    </location>
</feature>
<dbReference type="GO" id="GO:0030286">
    <property type="term" value="C:dynein complex"/>
    <property type="evidence" value="ECO:0007669"/>
    <property type="project" value="UniProtKB-KW"/>
</dbReference>
<dbReference type="eggNOG" id="KOG4001">
    <property type="taxonomic scope" value="Eukaryota"/>
</dbReference>